<dbReference type="EMBL" id="KE361633">
    <property type="protein sequence ID" value="EPQ28924.1"/>
    <property type="molecule type" value="Genomic_DNA"/>
</dbReference>
<proteinExistence type="predicted"/>
<gene>
    <name evidence="2" type="ORF">PFL1_03724</name>
</gene>
<dbReference type="OrthoDB" id="432412at2759"/>
<dbReference type="InterPro" id="IPR059181">
    <property type="entry name" value="RWDD2A-B_C"/>
</dbReference>
<accession>A0A061H8X6</accession>
<dbReference type="RefSeq" id="XP_007879434.1">
    <property type="nucleotide sequence ID" value="XM_007881243.1"/>
</dbReference>
<dbReference type="CDD" id="cd24163">
    <property type="entry name" value="RWDD2_C"/>
    <property type="match status" value="1"/>
</dbReference>
<dbReference type="HOGENOM" id="CLU_1326901_0_0_1"/>
<dbReference type="PANTHER" id="PTHR15955:SF8">
    <property type="entry name" value="RWD DOMAIN-CONTAINING PROTEIN 2B-RELATED"/>
    <property type="match status" value="1"/>
</dbReference>
<feature type="compositionally biased region" description="Low complexity" evidence="1">
    <location>
        <begin position="173"/>
        <end position="190"/>
    </location>
</feature>
<dbReference type="GeneID" id="19317832"/>
<evidence type="ECO:0000256" key="1">
    <source>
        <dbReference type="SAM" id="MobiDB-lite"/>
    </source>
</evidence>
<evidence type="ECO:0000313" key="2">
    <source>
        <dbReference type="EMBL" id="EPQ28924.1"/>
    </source>
</evidence>
<dbReference type="Proteomes" id="UP000053664">
    <property type="component" value="Unassembled WGS sequence"/>
</dbReference>
<name>A0A061H8X6_9BASI</name>
<sequence>MSRRTVMSFHHILSRTKMATLHGWARELRLCGILKVGYPGVLVCAGPPVVDGAASQAPADDAVAEYVRRIKRLRWQTCTLKAISDLPGCSGSTMAMKRDTAGRNGGGLDPLVALARALDAFQRGASSADATPRGPAAKAVSLHGLVQIESMKDITAILRTADQLIADSRDGRAQQPSSSSSHAKAPSGGAQATGVWEGFYSEAMRSP</sequence>
<dbReference type="PANTHER" id="PTHR15955">
    <property type="entry name" value="RWD DOMAIN CONTAINING PROTEIN 2"/>
    <property type="match status" value="1"/>
</dbReference>
<protein>
    <submittedName>
        <fullName evidence="2">Uncharacterized protein</fullName>
    </submittedName>
</protein>
<evidence type="ECO:0000313" key="3">
    <source>
        <dbReference type="Proteomes" id="UP000053664"/>
    </source>
</evidence>
<dbReference type="KEGG" id="pfp:PFL1_03724"/>
<organism evidence="2 3">
    <name type="scientific">Pseudozyma flocculosa PF-1</name>
    <dbReference type="NCBI Taxonomy" id="1277687"/>
    <lineage>
        <taxon>Eukaryota</taxon>
        <taxon>Fungi</taxon>
        <taxon>Dikarya</taxon>
        <taxon>Basidiomycota</taxon>
        <taxon>Ustilaginomycotina</taxon>
        <taxon>Ustilaginomycetes</taxon>
        <taxon>Ustilaginales</taxon>
        <taxon>Ustilaginaceae</taxon>
        <taxon>Pseudozyma</taxon>
    </lineage>
</organism>
<reference evidence="2 3" key="1">
    <citation type="journal article" date="2013" name="Plant Cell">
        <title>The transition from a phytopathogenic smut ancestor to an anamorphic biocontrol agent deciphered by comparative whole-genome analysis.</title>
        <authorList>
            <person name="Lefebvre F."/>
            <person name="Joly D.L."/>
            <person name="Labbe C."/>
            <person name="Teichmann B."/>
            <person name="Linning R."/>
            <person name="Belzile F."/>
            <person name="Bakkeren G."/>
            <person name="Belanger R.R."/>
        </authorList>
    </citation>
    <scope>NUCLEOTIDE SEQUENCE [LARGE SCALE GENOMIC DNA]</scope>
    <source>
        <strain evidence="2 3">PF-1</strain>
    </source>
</reference>
<feature type="region of interest" description="Disordered" evidence="1">
    <location>
        <begin position="168"/>
        <end position="193"/>
    </location>
</feature>
<dbReference type="InterPro" id="IPR017359">
    <property type="entry name" value="Phi-like"/>
</dbReference>
<dbReference type="AlphaFoldDB" id="A0A061H8X6"/>